<protein>
    <submittedName>
        <fullName evidence="2">Uncharacterized protein</fullName>
    </submittedName>
</protein>
<dbReference type="EMBL" id="BEZZ01164128">
    <property type="protein sequence ID" value="GCC45564.1"/>
    <property type="molecule type" value="Genomic_DNA"/>
</dbReference>
<name>A0A401TSE0_CHIPU</name>
<evidence type="ECO:0000313" key="2">
    <source>
        <dbReference type="EMBL" id="GCC45564.1"/>
    </source>
</evidence>
<keyword evidence="3" id="KW-1185">Reference proteome</keyword>
<feature type="non-terminal residue" evidence="2">
    <location>
        <position position="167"/>
    </location>
</feature>
<feature type="region of interest" description="Disordered" evidence="1">
    <location>
        <begin position="1"/>
        <end position="36"/>
    </location>
</feature>
<reference evidence="2 3" key="1">
    <citation type="journal article" date="2018" name="Nat. Ecol. Evol.">
        <title>Shark genomes provide insights into elasmobranch evolution and the origin of vertebrates.</title>
        <authorList>
            <person name="Hara Y"/>
            <person name="Yamaguchi K"/>
            <person name="Onimaru K"/>
            <person name="Kadota M"/>
            <person name="Koyanagi M"/>
            <person name="Keeley SD"/>
            <person name="Tatsumi K"/>
            <person name="Tanaka K"/>
            <person name="Motone F"/>
            <person name="Kageyama Y"/>
            <person name="Nozu R"/>
            <person name="Adachi N"/>
            <person name="Nishimura O"/>
            <person name="Nakagawa R"/>
            <person name="Tanegashima C"/>
            <person name="Kiyatake I"/>
            <person name="Matsumoto R"/>
            <person name="Murakumo K"/>
            <person name="Nishida K"/>
            <person name="Terakita A"/>
            <person name="Kuratani S"/>
            <person name="Sato K"/>
            <person name="Hyodo S Kuraku.S."/>
        </authorList>
    </citation>
    <scope>NUCLEOTIDE SEQUENCE [LARGE SCALE GENOMIC DNA]</scope>
</reference>
<dbReference type="Proteomes" id="UP000287033">
    <property type="component" value="Unassembled WGS sequence"/>
</dbReference>
<evidence type="ECO:0000256" key="1">
    <source>
        <dbReference type="SAM" id="MobiDB-lite"/>
    </source>
</evidence>
<comment type="caution">
    <text evidence="2">The sequence shown here is derived from an EMBL/GenBank/DDBJ whole genome shotgun (WGS) entry which is preliminary data.</text>
</comment>
<gene>
    <name evidence="2" type="ORF">chiPu_0029711</name>
</gene>
<feature type="compositionally biased region" description="Basic and acidic residues" evidence="1">
    <location>
        <begin position="142"/>
        <end position="153"/>
    </location>
</feature>
<sequence length="167" mass="18302">MQSDLSPRAGRGDSLGRPILDRRLERQRGVPGEENPGVLRHLGDVGVDQRPPLRLGVDRGEMRVGQHLAHHPAGLAGVDKVVDDQQSLAGAAAELGGLLRNALEHLQVALLVMVVARDADRIDDPQAELARHDRRRHQPAAGDRDHRMERSDFIEPPGQRPAIPVEL</sequence>
<evidence type="ECO:0000313" key="3">
    <source>
        <dbReference type="Proteomes" id="UP000287033"/>
    </source>
</evidence>
<accession>A0A401TSE0</accession>
<feature type="region of interest" description="Disordered" evidence="1">
    <location>
        <begin position="126"/>
        <end position="167"/>
    </location>
</feature>
<feature type="compositionally biased region" description="Basic and acidic residues" evidence="1">
    <location>
        <begin position="19"/>
        <end position="28"/>
    </location>
</feature>
<organism evidence="2 3">
    <name type="scientific">Chiloscyllium punctatum</name>
    <name type="common">Brownbanded bambooshark</name>
    <name type="synonym">Hemiscyllium punctatum</name>
    <dbReference type="NCBI Taxonomy" id="137246"/>
    <lineage>
        <taxon>Eukaryota</taxon>
        <taxon>Metazoa</taxon>
        <taxon>Chordata</taxon>
        <taxon>Craniata</taxon>
        <taxon>Vertebrata</taxon>
        <taxon>Chondrichthyes</taxon>
        <taxon>Elasmobranchii</taxon>
        <taxon>Galeomorphii</taxon>
        <taxon>Galeoidea</taxon>
        <taxon>Orectolobiformes</taxon>
        <taxon>Hemiscylliidae</taxon>
        <taxon>Chiloscyllium</taxon>
    </lineage>
</organism>
<proteinExistence type="predicted"/>
<dbReference type="AlphaFoldDB" id="A0A401TSE0"/>